<protein>
    <recommendedName>
        <fullName evidence="1">AMP-dependent synthetase/ligase domain-containing protein</fullName>
    </recommendedName>
</protein>
<accession>A0A0L0FW14</accession>
<dbReference type="InterPro" id="IPR042099">
    <property type="entry name" value="ANL_N_sf"/>
</dbReference>
<dbReference type="eggNOG" id="KOG1256">
    <property type="taxonomic scope" value="Eukaryota"/>
</dbReference>
<evidence type="ECO:0000313" key="3">
    <source>
        <dbReference type="Proteomes" id="UP000054560"/>
    </source>
</evidence>
<sequence>MSWSIIAGVAVGLVTVVVLFVVNDANREPVHMVVPKEKQTYVLPGEERVHRMNRKDWVGDGLISLPESGVTTLYENFSRAIALDPKADCLGHYDESKKGYVWESYGEVCDRLQNFGSGLMHLGNKVKSKVGIMAKNIPEWVIAEQACNAFNLVLVPLYDTLGPEAMTFIVGQVKLTTVIGDADAIHDLLESAKSVGIEIVIKVGEPTEKERSKADADGIKLYSVLEVEEMGNEYPREHIPPEVGDLATIQYTSGTTGNPKGVMLSHENMIADMAGAMKIINEVVSFDNEDTHISYLPLAHSFERLIQSIVWNAGAKVGFYRGDTRVILEDIAMLKPSLFISVPRLLNRVSDKIQEKVNNAGFVTGLVFKIAMWQKKRMLAKGIVANDTIWDKIAFGKVQAALGGKVRGIVSGAAPLSPSVMEFLRATMGCHVVEGYGQTECAAATSVTIPGDHDLGHVGPPLPCNEIKLIDVPEMNYYAKDGKGEVCLRGANIFLGYYEDEEKTKEAKTDDGWLLTGDIGMWTENGSLKIFDRRKNIFKLSQGEYIAPEKVEEIYTRAAGIGQVYVHGTSSESCCVAVVVPEKEDILPVLQKAGIDTSGDYGDLIRSAEVKKYVQKNIIRTWQRKWTQRI</sequence>
<dbReference type="GO" id="GO:0016020">
    <property type="term" value="C:membrane"/>
    <property type="evidence" value="ECO:0007669"/>
    <property type="project" value="TreeGrafter"/>
</dbReference>
<dbReference type="AlphaFoldDB" id="A0A0L0FW14"/>
<reference evidence="2 3" key="1">
    <citation type="submission" date="2011-02" db="EMBL/GenBank/DDBJ databases">
        <title>The Genome Sequence of Sphaeroforma arctica JP610.</title>
        <authorList>
            <consortium name="The Broad Institute Genome Sequencing Platform"/>
            <person name="Russ C."/>
            <person name="Cuomo C."/>
            <person name="Young S.K."/>
            <person name="Zeng Q."/>
            <person name="Gargeya S."/>
            <person name="Alvarado L."/>
            <person name="Berlin A."/>
            <person name="Chapman S.B."/>
            <person name="Chen Z."/>
            <person name="Freedman E."/>
            <person name="Gellesch M."/>
            <person name="Goldberg J."/>
            <person name="Griggs A."/>
            <person name="Gujja S."/>
            <person name="Heilman E."/>
            <person name="Heiman D."/>
            <person name="Howarth C."/>
            <person name="Mehta T."/>
            <person name="Neiman D."/>
            <person name="Pearson M."/>
            <person name="Roberts A."/>
            <person name="Saif S."/>
            <person name="Shea T."/>
            <person name="Shenoy N."/>
            <person name="Sisk P."/>
            <person name="Stolte C."/>
            <person name="Sykes S."/>
            <person name="White J."/>
            <person name="Yandava C."/>
            <person name="Burger G."/>
            <person name="Gray M.W."/>
            <person name="Holland P.W.H."/>
            <person name="King N."/>
            <person name="Lang F.B.F."/>
            <person name="Roger A.J."/>
            <person name="Ruiz-Trillo I."/>
            <person name="Haas B."/>
            <person name="Nusbaum C."/>
            <person name="Birren B."/>
        </authorList>
    </citation>
    <scope>NUCLEOTIDE SEQUENCE [LARGE SCALE GENOMIC DNA]</scope>
    <source>
        <strain evidence="2 3">JP610</strain>
    </source>
</reference>
<proteinExistence type="predicted"/>
<dbReference type="EMBL" id="KQ242101">
    <property type="protein sequence ID" value="KNC80839.1"/>
    <property type="molecule type" value="Genomic_DNA"/>
</dbReference>
<feature type="domain" description="AMP-dependent synthetase/ligase" evidence="1">
    <location>
        <begin position="94"/>
        <end position="498"/>
    </location>
</feature>
<dbReference type="GO" id="GO:0004467">
    <property type="term" value="F:long-chain fatty acid-CoA ligase activity"/>
    <property type="evidence" value="ECO:0007669"/>
    <property type="project" value="TreeGrafter"/>
</dbReference>
<keyword evidence="3" id="KW-1185">Reference proteome</keyword>
<dbReference type="Gene3D" id="3.40.50.12780">
    <property type="entry name" value="N-terminal domain of ligase-like"/>
    <property type="match status" value="1"/>
</dbReference>
<name>A0A0L0FW14_9EUKA</name>
<dbReference type="Pfam" id="PF00501">
    <property type="entry name" value="AMP-binding"/>
    <property type="match status" value="1"/>
</dbReference>
<dbReference type="RefSeq" id="XP_014154741.1">
    <property type="nucleotide sequence ID" value="XM_014299266.1"/>
</dbReference>
<dbReference type="SUPFAM" id="SSF56801">
    <property type="entry name" value="Acetyl-CoA synthetase-like"/>
    <property type="match status" value="1"/>
</dbReference>
<dbReference type="InterPro" id="IPR020845">
    <property type="entry name" value="AMP-binding_CS"/>
</dbReference>
<dbReference type="PANTHER" id="PTHR43272">
    <property type="entry name" value="LONG-CHAIN-FATTY-ACID--COA LIGASE"/>
    <property type="match status" value="1"/>
</dbReference>
<dbReference type="OrthoDB" id="1700726at2759"/>
<dbReference type="GO" id="GO:0005783">
    <property type="term" value="C:endoplasmic reticulum"/>
    <property type="evidence" value="ECO:0007669"/>
    <property type="project" value="TreeGrafter"/>
</dbReference>
<organism evidence="2 3">
    <name type="scientific">Sphaeroforma arctica JP610</name>
    <dbReference type="NCBI Taxonomy" id="667725"/>
    <lineage>
        <taxon>Eukaryota</taxon>
        <taxon>Ichthyosporea</taxon>
        <taxon>Ichthyophonida</taxon>
        <taxon>Sphaeroforma</taxon>
    </lineage>
</organism>
<gene>
    <name evidence="2" type="ORF">SARC_06820</name>
</gene>
<evidence type="ECO:0000313" key="2">
    <source>
        <dbReference type="EMBL" id="KNC80839.1"/>
    </source>
</evidence>
<dbReference type="STRING" id="667725.A0A0L0FW14"/>
<evidence type="ECO:0000259" key="1">
    <source>
        <dbReference type="Pfam" id="PF00501"/>
    </source>
</evidence>
<dbReference type="InterPro" id="IPR000873">
    <property type="entry name" value="AMP-dep_synth/lig_dom"/>
</dbReference>
<dbReference type="PROSITE" id="PS00455">
    <property type="entry name" value="AMP_BINDING"/>
    <property type="match status" value="1"/>
</dbReference>
<dbReference type="GeneID" id="25907324"/>
<dbReference type="PANTHER" id="PTHR43272:SF107">
    <property type="entry name" value="LONG-CHAIN-FATTY-ACID--COA LIGASE 5"/>
    <property type="match status" value="1"/>
</dbReference>
<dbReference type="Proteomes" id="UP000054560">
    <property type="component" value="Unassembled WGS sequence"/>
</dbReference>